<dbReference type="Proteomes" id="UP000703269">
    <property type="component" value="Unassembled WGS sequence"/>
</dbReference>
<feature type="compositionally biased region" description="Low complexity" evidence="1">
    <location>
        <begin position="171"/>
        <end position="184"/>
    </location>
</feature>
<gene>
    <name evidence="2" type="ORF">PsYK624_019130</name>
</gene>
<keyword evidence="3" id="KW-1185">Reference proteome</keyword>
<feature type="compositionally biased region" description="Polar residues" evidence="1">
    <location>
        <begin position="185"/>
        <end position="206"/>
    </location>
</feature>
<evidence type="ECO:0000313" key="3">
    <source>
        <dbReference type="Proteomes" id="UP000703269"/>
    </source>
</evidence>
<feature type="region of interest" description="Disordered" evidence="1">
    <location>
        <begin position="171"/>
        <end position="232"/>
    </location>
</feature>
<name>A0A9P3G178_9APHY</name>
<feature type="compositionally biased region" description="Low complexity" evidence="1">
    <location>
        <begin position="118"/>
        <end position="136"/>
    </location>
</feature>
<dbReference type="EMBL" id="BPQB01000003">
    <property type="protein sequence ID" value="GJE85834.1"/>
    <property type="molecule type" value="Genomic_DNA"/>
</dbReference>
<protein>
    <submittedName>
        <fullName evidence="2">Uncharacterized protein</fullName>
    </submittedName>
</protein>
<proteinExistence type="predicted"/>
<sequence length="232" mass="23147">MSSATGPSDARFETTAAWQAAEASDIRLQNEVEKNAVQAHQVAEQAANTAQFKHPSAELAVDRLEEGLSEKTNEAVAEGQSTVASATATAGGYVQQAREIVGGAMATAASYLPASMPGSTATPTDQTTTTPTGSSVASTLQSAAGTAVETAKTVLTTAQQTVQPHVERLAGAARATAEATTQSAYQATGAGQASSKPDPVQPTTAPLESGNGVVGGPYPATATGGKSSVGEV</sequence>
<comment type="caution">
    <text evidence="2">The sequence shown here is derived from an EMBL/GenBank/DDBJ whole genome shotgun (WGS) entry which is preliminary data.</text>
</comment>
<evidence type="ECO:0000313" key="2">
    <source>
        <dbReference type="EMBL" id="GJE85834.1"/>
    </source>
</evidence>
<accession>A0A9P3G178</accession>
<dbReference type="AlphaFoldDB" id="A0A9P3G178"/>
<feature type="region of interest" description="Disordered" evidence="1">
    <location>
        <begin position="116"/>
        <end position="136"/>
    </location>
</feature>
<dbReference type="OrthoDB" id="3269666at2759"/>
<reference evidence="2 3" key="1">
    <citation type="submission" date="2021-08" db="EMBL/GenBank/DDBJ databases">
        <title>Draft Genome Sequence of Phanerochaete sordida strain YK-624.</title>
        <authorList>
            <person name="Mori T."/>
            <person name="Dohra H."/>
            <person name="Suzuki T."/>
            <person name="Kawagishi H."/>
            <person name="Hirai H."/>
        </authorList>
    </citation>
    <scope>NUCLEOTIDE SEQUENCE [LARGE SCALE GENOMIC DNA]</scope>
    <source>
        <strain evidence="2 3">YK-624</strain>
    </source>
</reference>
<evidence type="ECO:0000256" key="1">
    <source>
        <dbReference type="SAM" id="MobiDB-lite"/>
    </source>
</evidence>
<organism evidence="2 3">
    <name type="scientific">Phanerochaete sordida</name>
    <dbReference type="NCBI Taxonomy" id="48140"/>
    <lineage>
        <taxon>Eukaryota</taxon>
        <taxon>Fungi</taxon>
        <taxon>Dikarya</taxon>
        <taxon>Basidiomycota</taxon>
        <taxon>Agaricomycotina</taxon>
        <taxon>Agaricomycetes</taxon>
        <taxon>Polyporales</taxon>
        <taxon>Phanerochaetaceae</taxon>
        <taxon>Phanerochaete</taxon>
    </lineage>
</organism>